<dbReference type="Proteomes" id="UP000316095">
    <property type="component" value="Unassembled WGS sequence"/>
</dbReference>
<gene>
    <name evidence="1" type="ORF">Pan54_27900</name>
</gene>
<name>A0A5C5XI69_9PLAN</name>
<evidence type="ECO:0000313" key="2">
    <source>
        <dbReference type="Proteomes" id="UP000316095"/>
    </source>
</evidence>
<dbReference type="EMBL" id="SJPG01000001">
    <property type="protein sequence ID" value="TWT62051.1"/>
    <property type="molecule type" value="Genomic_DNA"/>
</dbReference>
<protein>
    <recommendedName>
        <fullName evidence="3">FlgN protein</fullName>
    </recommendedName>
</protein>
<dbReference type="AlphaFoldDB" id="A0A5C5XI69"/>
<organism evidence="1 2">
    <name type="scientific">Rubinisphaera italica</name>
    <dbReference type="NCBI Taxonomy" id="2527969"/>
    <lineage>
        <taxon>Bacteria</taxon>
        <taxon>Pseudomonadati</taxon>
        <taxon>Planctomycetota</taxon>
        <taxon>Planctomycetia</taxon>
        <taxon>Planctomycetales</taxon>
        <taxon>Planctomycetaceae</taxon>
        <taxon>Rubinisphaera</taxon>
    </lineage>
</organism>
<proteinExistence type="predicted"/>
<evidence type="ECO:0008006" key="3">
    <source>
        <dbReference type="Google" id="ProtNLM"/>
    </source>
</evidence>
<reference evidence="1 2" key="1">
    <citation type="submission" date="2019-02" db="EMBL/GenBank/DDBJ databases">
        <title>Deep-cultivation of Planctomycetes and their phenomic and genomic characterization uncovers novel biology.</title>
        <authorList>
            <person name="Wiegand S."/>
            <person name="Jogler M."/>
            <person name="Boedeker C."/>
            <person name="Pinto D."/>
            <person name="Vollmers J."/>
            <person name="Rivas-Marin E."/>
            <person name="Kohn T."/>
            <person name="Peeters S.H."/>
            <person name="Heuer A."/>
            <person name="Rast P."/>
            <person name="Oberbeckmann S."/>
            <person name="Bunk B."/>
            <person name="Jeske O."/>
            <person name="Meyerdierks A."/>
            <person name="Storesund J.E."/>
            <person name="Kallscheuer N."/>
            <person name="Luecker S."/>
            <person name="Lage O.M."/>
            <person name="Pohl T."/>
            <person name="Merkel B.J."/>
            <person name="Hornburger P."/>
            <person name="Mueller R.-W."/>
            <person name="Bruemmer F."/>
            <person name="Labrenz M."/>
            <person name="Spormann A.M."/>
            <person name="Op Den Camp H."/>
            <person name="Overmann J."/>
            <person name="Amann R."/>
            <person name="Jetten M.S.M."/>
            <person name="Mascher T."/>
            <person name="Medema M.H."/>
            <person name="Devos D.P."/>
            <person name="Kaster A.-K."/>
            <person name="Ovreas L."/>
            <person name="Rohde M."/>
            <person name="Galperin M.Y."/>
            <person name="Jogler C."/>
        </authorList>
    </citation>
    <scope>NUCLEOTIDE SEQUENCE [LARGE SCALE GENOMIC DNA]</scope>
    <source>
        <strain evidence="1 2">Pan54</strain>
    </source>
</reference>
<sequence length="172" mass="20015">MRIPKHSIELIYLTIDRAPERQFMTTKLYSADEMQSIFQHRFEYSRLLTELTDEQSTFISSEDYSGLIELLMRKQTVIEALHQYSNGEPPLQQQWCDLRDSLNSQIRSKCEQLLDATEQNLAEVMQKEAACTQQMQSQRDHTRAQLELVSGGIAVQDAYHDDDQSSQFDSNF</sequence>
<accession>A0A5C5XI69</accession>
<evidence type="ECO:0000313" key="1">
    <source>
        <dbReference type="EMBL" id="TWT62051.1"/>
    </source>
</evidence>
<keyword evidence="2" id="KW-1185">Reference proteome</keyword>
<comment type="caution">
    <text evidence="1">The sequence shown here is derived from an EMBL/GenBank/DDBJ whole genome shotgun (WGS) entry which is preliminary data.</text>
</comment>